<dbReference type="Gene3D" id="3.30.420.40">
    <property type="match status" value="2"/>
</dbReference>
<protein>
    <submittedName>
        <fullName evidence="2">tRNA (Adenosine(37)-N6)-threonylcarbamoyltransferase complex dimerization subunit type 1 TsaB</fullName>
    </submittedName>
</protein>
<organism evidence="2 3">
    <name type="scientific">Marivirga atlantica</name>
    <dbReference type="NCBI Taxonomy" id="1548457"/>
    <lineage>
        <taxon>Bacteria</taxon>
        <taxon>Pseudomonadati</taxon>
        <taxon>Bacteroidota</taxon>
        <taxon>Cytophagia</taxon>
        <taxon>Cytophagales</taxon>
        <taxon>Marivirgaceae</taxon>
        <taxon>Marivirga</taxon>
    </lineage>
</organism>
<feature type="domain" description="Gcp-like" evidence="1">
    <location>
        <begin position="33"/>
        <end position="155"/>
    </location>
</feature>
<dbReference type="PANTHER" id="PTHR11735:SF11">
    <property type="entry name" value="TRNA THREONYLCARBAMOYLADENOSINE BIOSYNTHESIS PROTEIN TSAB"/>
    <property type="match status" value="1"/>
</dbReference>
<accession>A0A937DHZ2</accession>
<dbReference type="RefSeq" id="WP_201916410.1">
    <property type="nucleotide sequence ID" value="NZ_JAERQG010000001.1"/>
</dbReference>
<dbReference type="Pfam" id="PF00814">
    <property type="entry name" value="TsaD"/>
    <property type="match status" value="1"/>
</dbReference>
<dbReference type="PANTHER" id="PTHR11735">
    <property type="entry name" value="TRNA N6-ADENOSINE THREONYLCARBAMOYLTRANSFERASE"/>
    <property type="match status" value="1"/>
</dbReference>
<name>A0A937DHZ2_9BACT</name>
<dbReference type="NCBIfam" id="TIGR03725">
    <property type="entry name" value="T6A_YeaZ"/>
    <property type="match status" value="1"/>
</dbReference>
<evidence type="ECO:0000313" key="2">
    <source>
        <dbReference type="EMBL" id="MBL0763611.1"/>
    </source>
</evidence>
<dbReference type="InterPro" id="IPR000905">
    <property type="entry name" value="Gcp-like_dom"/>
</dbReference>
<dbReference type="Proteomes" id="UP000642920">
    <property type="component" value="Unassembled WGS sequence"/>
</dbReference>
<reference evidence="2" key="1">
    <citation type="submission" date="2021-01" db="EMBL/GenBank/DDBJ databases">
        <title>Marivirga sp. nov., isolated from intertidal surface sediments.</title>
        <authorList>
            <person name="Zhang M."/>
        </authorList>
    </citation>
    <scope>NUCLEOTIDE SEQUENCE</scope>
    <source>
        <strain evidence="2">SM1354</strain>
    </source>
</reference>
<gene>
    <name evidence="2" type="primary">tsaB</name>
    <name evidence="2" type="ORF">JKP34_00010</name>
</gene>
<sequence>MSLVLSIDTSTYICSVALHEDGIIKAEADLYLEKSHSGSLTQLIEQVLLHGDYQMEDISAVAVSNGPGSYTGLRIGMSTAKGLCFALDVPLIGVSSLDAMALQVSKFILEGRSQLLVPMIDARRMEVFYKYLEPDLTEVQKLGNLILEEDTFDKLLSENDEIILFGNGAEKAAELYQDKRNLKIIEGVTPKAKFMGDLAFNKFQRQEFESLAYFEPNYGKEFFSPKSKKKPFVNLRS</sequence>
<dbReference type="AlphaFoldDB" id="A0A937DHZ2"/>
<keyword evidence="3" id="KW-1185">Reference proteome</keyword>
<dbReference type="InterPro" id="IPR022496">
    <property type="entry name" value="T6A_TsaB"/>
</dbReference>
<dbReference type="InterPro" id="IPR043129">
    <property type="entry name" value="ATPase_NBD"/>
</dbReference>
<proteinExistence type="predicted"/>
<evidence type="ECO:0000259" key="1">
    <source>
        <dbReference type="Pfam" id="PF00814"/>
    </source>
</evidence>
<dbReference type="CDD" id="cd24032">
    <property type="entry name" value="ASKHA_NBD_TsaB"/>
    <property type="match status" value="1"/>
</dbReference>
<dbReference type="GO" id="GO:0005829">
    <property type="term" value="C:cytosol"/>
    <property type="evidence" value="ECO:0007669"/>
    <property type="project" value="TreeGrafter"/>
</dbReference>
<dbReference type="EMBL" id="JAERQG010000001">
    <property type="protein sequence ID" value="MBL0763611.1"/>
    <property type="molecule type" value="Genomic_DNA"/>
</dbReference>
<dbReference type="GO" id="GO:0002949">
    <property type="term" value="P:tRNA threonylcarbamoyladenosine modification"/>
    <property type="evidence" value="ECO:0007669"/>
    <property type="project" value="InterPro"/>
</dbReference>
<comment type="caution">
    <text evidence="2">The sequence shown here is derived from an EMBL/GenBank/DDBJ whole genome shotgun (WGS) entry which is preliminary data.</text>
</comment>
<evidence type="ECO:0000313" key="3">
    <source>
        <dbReference type="Proteomes" id="UP000642920"/>
    </source>
</evidence>
<dbReference type="SUPFAM" id="SSF53067">
    <property type="entry name" value="Actin-like ATPase domain"/>
    <property type="match status" value="2"/>
</dbReference>